<reference evidence="1" key="1">
    <citation type="submission" date="2019-11" db="UniProtKB">
        <authorList>
            <consortium name="WormBaseParasite"/>
        </authorList>
    </citation>
    <scope>IDENTIFICATION</scope>
</reference>
<organism evidence="1">
    <name type="scientific">Mesocestoides corti</name>
    <name type="common">Flatworm</name>
    <dbReference type="NCBI Taxonomy" id="53468"/>
    <lineage>
        <taxon>Eukaryota</taxon>
        <taxon>Metazoa</taxon>
        <taxon>Spiralia</taxon>
        <taxon>Lophotrochozoa</taxon>
        <taxon>Platyhelminthes</taxon>
        <taxon>Cestoda</taxon>
        <taxon>Eucestoda</taxon>
        <taxon>Cyclophyllidea</taxon>
        <taxon>Mesocestoididae</taxon>
        <taxon>Mesocestoides</taxon>
    </lineage>
</organism>
<sequence length="140" mass="15460">MDDESFLQVYKSKVPRQLIAWATILPDVGCGDCRNGYLNNHEHSDEPNQKLRTALLLRGRQCGDGSGRRNIGPCLSQPALCLSAFQWHARKINSQPDKNTNEEQYITSDVASVVDSGGRCLMCASNPSPVLTMDIRGKDP</sequence>
<dbReference type="WBParaSite" id="MCU_011157-RA">
    <property type="protein sequence ID" value="MCU_011157-RA"/>
    <property type="gene ID" value="MCU_011157"/>
</dbReference>
<proteinExistence type="predicted"/>
<dbReference type="AlphaFoldDB" id="A0A5K3FYB9"/>
<evidence type="ECO:0000313" key="1">
    <source>
        <dbReference type="WBParaSite" id="MCU_011157-RA"/>
    </source>
</evidence>
<accession>A0A5K3FYB9</accession>
<name>A0A5K3FYB9_MESCO</name>
<protein>
    <submittedName>
        <fullName evidence="1">Uncharacterized protein</fullName>
    </submittedName>
</protein>